<name>A0A183IGP9_9BILA</name>
<evidence type="ECO:0000313" key="2">
    <source>
        <dbReference type="Proteomes" id="UP000270296"/>
    </source>
</evidence>
<organism evidence="3">
    <name type="scientific">Soboliphyme baturini</name>
    <dbReference type="NCBI Taxonomy" id="241478"/>
    <lineage>
        <taxon>Eukaryota</taxon>
        <taxon>Metazoa</taxon>
        <taxon>Ecdysozoa</taxon>
        <taxon>Nematoda</taxon>
        <taxon>Enoplea</taxon>
        <taxon>Dorylaimia</taxon>
        <taxon>Dioctophymatida</taxon>
        <taxon>Dioctophymatoidea</taxon>
        <taxon>Soboliphymatidae</taxon>
        <taxon>Soboliphyme</taxon>
    </lineage>
</organism>
<evidence type="ECO:0000313" key="1">
    <source>
        <dbReference type="EMBL" id="VDO98948.1"/>
    </source>
</evidence>
<sequence>MYLGVSMHCKCFSKMNLWLAQISFMRDEEIVIKGNLVRLLVMRSGVCLALRKNSEMVLSGEIVLPYCPVLSPCTSGCQQRSFAAGVDGRSDSRNSELDDSAISPAVVEENRSMGSTDSEKKFLPDLPEQMMRVMHVWSGTGFRHRDLHRGGKKCALSSAVSVCTRLTKALSKHSPVTPFRPRRPIRGRGAETHCAFATALPHLSLLLAVLVDDTHVLGQEGILRKR</sequence>
<keyword evidence="2" id="KW-1185">Reference proteome</keyword>
<proteinExistence type="predicted"/>
<gene>
    <name evidence="1" type="ORF">SBAD_LOCUS2794</name>
</gene>
<dbReference type="Proteomes" id="UP000270296">
    <property type="component" value="Unassembled WGS sequence"/>
</dbReference>
<protein>
    <submittedName>
        <fullName evidence="1 3">Uncharacterized protein</fullName>
    </submittedName>
</protein>
<dbReference type="AlphaFoldDB" id="A0A183IGP9"/>
<accession>A0A183IGP9</accession>
<dbReference type="WBParaSite" id="SBAD_0000292601-mRNA-1">
    <property type="protein sequence ID" value="SBAD_0000292601-mRNA-1"/>
    <property type="gene ID" value="SBAD_0000292601"/>
</dbReference>
<reference evidence="3" key="1">
    <citation type="submission" date="2016-06" db="UniProtKB">
        <authorList>
            <consortium name="WormBaseParasite"/>
        </authorList>
    </citation>
    <scope>IDENTIFICATION</scope>
</reference>
<evidence type="ECO:0000313" key="3">
    <source>
        <dbReference type="WBParaSite" id="SBAD_0000292601-mRNA-1"/>
    </source>
</evidence>
<dbReference type="EMBL" id="UZAM01007407">
    <property type="protein sequence ID" value="VDO98948.1"/>
    <property type="molecule type" value="Genomic_DNA"/>
</dbReference>
<reference evidence="1 2" key="2">
    <citation type="submission" date="2018-11" db="EMBL/GenBank/DDBJ databases">
        <authorList>
            <consortium name="Pathogen Informatics"/>
        </authorList>
    </citation>
    <scope>NUCLEOTIDE SEQUENCE [LARGE SCALE GENOMIC DNA]</scope>
</reference>